<sequence length="548" mass="64329">MNLNNFTAQINKTILDRGYDYYLEGNIIETYTHGNDEYVFIVEGSDDYEVVIKLEEDGEIIYSNCDCPFDFGPICKHQVAAYFELLELINSKEVHEIEKQPKLIDVLNHLSTEELIIIIEEIAQKDKVLKNNILYKYGKSNDEHEVENCKNLIRSIVNKHIGRQGYLTYRETYWFTNEMAEVLEKAKNTNNLLLSLDIAFLLLNEAIEAFQYADDSDGEIGILVTETIEQVRETAFACNHLDISIREEAFNKILFQSDNHVFDGWENFRIDLLGICTEFADLPILRTKLKMKIEELMDGHFTQYDKESLLQILLGMTEKYGTKEEEELFIHENLMYTSFRESFINKQLKERNYQKVIELSLDGERKDKDLPGLLSKWKKIRYTAYKGLALKSEQEKLAKELLLSGDFEYYFELKELVGGDKKAFYDALKQELKEEKSWRVQSIYLQLIKEENDLDEILEFVKLNPNRIEEYSDRLVKTFKDDVINIYTKYIKAAASSASNRKEYQNVCNKLKKYKKIAGNEKKEELRNELRLLYVRKPAFLDEIGKIT</sequence>
<organism evidence="3 4">
    <name type="scientific">Lederbergia citrisecunda</name>
    <dbReference type="NCBI Taxonomy" id="2833583"/>
    <lineage>
        <taxon>Bacteria</taxon>
        <taxon>Bacillati</taxon>
        <taxon>Bacillota</taxon>
        <taxon>Bacilli</taxon>
        <taxon>Bacillales</taxon>
        <taxon>Bacillaceae</taxon>
        <taxon>Lederbergia</taxon>
    </lineage>
</organism>
<gene>
    <name evidence="3" type="ORF">KHA93_12965</name>
</gene>
<evidence type="ECO:0000256" key="1">
    <source>
        <dbReference type="PROSITE-ProRule" id="PRU00325"/>
    </source>
</evidence>
<keyword evidence="1" id="KW-0862">Zinc</keyword>
<dbReference type="GO" id="GO:0008270">
    <property type="term" value="F:zinc ion binding"/>
    <property type="evidence" value="ECO:0007669"/>
    <property type="project" value="UniProtKB-KW"/>
</dbReference>
<keyword evidence="1" id="KW-0479">Metal-binding</keyword>
<protein>
    <recommendedName>
        <fullName evidence="2">SWIM-type domain-containing protein</fullName>
    </recommendedName>
</protein>
<proteinExistence type="predicted"/>
<dbReference type="EMBL" id="JAGYPJ010000001">
    <property type="protein sequence ID" value="MBS4200542.1"/>
    <property type="molecule type" value="Genomic_DNA"/>
</dbReference>
<evidence type="ECO:0000259" key="2">
    <source>
        <dbReference type="PROSITE" id="PS50966"/>
    </source>
</evidence>
<dbReference type="InterPro" id="IPR007527">
    <property type="entry name" value="Znf_SWIM"/>
</dbReference>
<reference evidence="3 4" key="1">
    <citation type="submission" date="2021-05" db="EMBL/GenBank/DDBJ databases">
        <title>Novel Bacillus species.</title>
        <authorList>
            <person name="Liu G."/>
        </authorList>
    </citation>
    <scope>NUCLEOTIDE SEQUENCE [LARGE SCALE GENOMIC DNA]</scope>
    <source>
        <strain evidence="3 4">FJAT-49732</strain>
    </source>
</reference>
<keyword evidence="1" id="KW-0863">Zinc-finger</keyword>
<accession>A0A942TR22</accession>
<keyword evidence="4" id="KW-1185">Reference proteome</keyword>
<dbReference type="Proteomes" id="UP000682713">
    <property type="component" value="Unassembled WGS sequence"/>
</dbReference>
<comment type="caution">
    <text evidence="3">The sequence shown here is derived from an EMBL/GenBank/DDBJ whole genome shotgun (WGS) entry which is preliminary data.</text>
</comment>
<dbReference type="PROSITE" id="PS50966">
    <property type="entry name" value="ZF_SWIM"/>
    <property type="match status" value="1"/>
</dbReference>
<dbReference type="AlphaFoldDB" id="A0A942TR22"/>
<name>A0A942TR22_9BACI</name>
<dbReference type="RefSeq" id="WP_213111113.1">
    <property type="nucleotide sequence ID" value="NZ_JAGYPJ010000001.1"/>
</dbReference>
<evidence type="ECO:0000313" key="4">
    <source>
        <dbReference type="Proteomes" id="UP000682713"/>
    </source>
</evidence>
<feature type="domain" description="SWIM-type" evidence="2">
    <location>
        <begin position="48"/>
        <end position="86"/>
    </location>
</feature>
<evidence type="ECO:0000313" key="3">
    <source>
        <dbReference type="EMBL" id="MBS4200542.1"/>
    </source>
</evidence>